<name>A0A8H7AUB8_9EURO</name>
<reference evidence="3" key="1">
    <citation type="submission" date="2020-02" db="EMBL/GenBank/DDBJ databases">
        <authorList>
            <person name="Palmer J.M."/>
        </authorList>
    </citation>
    <scope>NUCLEOTIDE SEQUENCE</scope>
    <source>
        <strain evidence="3">EPUS1.4</strain>
        <tissue evidence="3">Thallus</tissue>
    </source>
</reference>
<dbReference type="Proteomes" id="UP000606974">
    <property type="component" value="Unassembled WGS sequence"/>
</dbReference>
<protein>
    <submittedName>
        <fullName evidence="3">Uncharacterized protein</fullName>
    </submittedName>
</protein>
<comment type="caution">
    <text evidence="3">The sequence shown here is derived from an EMBL/GenBank/DDBJ whole genome shotgun (WGS) entry which is preliminary data.</text>
</comment>
<evidence type="ECO:0000256" key="1">
    <source>
        <dbReference type="SAM" id="MobiDB-lite"/>
    </source>
</evidence>
<keyword evidence="4" id="KW-1185">Reference proteome</keyword>
<evidence type="ECO:0000313" key="4">
    <source>
        <dbReference type="Proteomes" id="UP000606974"/>
    </source>
</evidence>
<accession>A0A8H7AUB8</accession>
<organism evidence="3 4">
    <name type="scientific">Endocarpon pusillum</name>
    <dbReference type="NCBI Taxonomy" id="364733"/>
    <lineage>
        <taxon>Eukaryota</taxon>
        <taxon>Fungi</taxon>
        <taxon>Dikarya</taxon>
        <taxon>Ascomycota</taxon>
        <taxon>Pezizomycotina</taxon>
        <taxon>Eurotiomycetes</taxon>
        <taxon>Chaetothyriomycetidae</taxon>
        <taxon>Verrucariales</taxon>
        <taxon>Verrucariaceae</taxon>
        <taxon>Endocarpon</taxon>
    </lineage>
</organism>
<proteinExistence type="predicted"/>
<evidence type="ECO:0000313" key="3">
    <source>
        <dbReference type="EMBL" id="KAF7513316.1"/>
    </source>
</evidence>
<keyword evidence="2" id="KW-0472">Membrane</keyword>
<dbReference type="AlphaFoldDB" id="A0A8H7AUB8"/>
<sequence length="117" mass="12347">MVDLDGTTDDATSTTADRLTSRPHSLPLKLKLNLGSALRLTSITNVPIFPSNPSRLLSALGRLATVVSSLGVLVQVLVSVQRPEKCKNILLMDLLSVSPSLCLSQASSGRATSPGFF</sequence>
<feature type="compositionally biased region" description="Low complexity" evidence="1">
    <location>
        <begin position="1"/>
        <end position="18"/>
    </location>
</feature>
<keyword evidence="2" id="KW-0812">Transmembrane</keyword>
<feature type="region of interest" description="Disordered" evidence="1">
    <location>
        <begin position="1"/>
        <end position="20"/>
    </location>
</feature>
<gene>
    <name evidence="3" type="ORF">GJ744_009737</name>
</gene>
<feature type="transmembrane region" description="Helical" evidence="2">
    <location>
        <begin position="59"/>
        <end position="80"/>
    </location>
</feature>
<keyword evidence="2" id="KW-1133">Transmembrane helix</keyword>
<evidence type="ECO:0000256" key="2">
    <source>
        <dbReference type="SAM" id="Phobius"/>
    </source>
</evidence>
<dbReference type="EMBL" id="JAACFV010000006">
    <property type="protein sequence ID" value="KAF7513316.1"/>
    <property type="molecule type" value="Genomic_DNA"/>
</dbReference>